<evidence type="ECO:0000256" key="1">
    <source>
        <dbReference type="SAM" id="MobiDB-lite"/>
    </source>
</evidence>
<evidence type="ECO:0008006" key="6">
    <source>
        <dbReference type="Google" id="ProtNLM"/>
    </source>
</evidence>
<accession>A0AAD7XEF2</accession>
<evidence type="ECO:0000259" key="3">
    <source>
        <dbReference type="PROSITE" id="PS51391"/>
    </source>
</evidence>
<feature type="compositionally biased region" description="Polar residues" evidence="1">
    <location>
        <begin position="399"/>
        <end position="413"/>
    </location>
</feature>
<dbReference type="SMART" id="SM00443">
    <property type="entry name" value="G_patch"/>
    <property type="match status" value="1"/>
</dbReference>
<comment type="caution">
    <text evidence="4">The sequence shown here is derived from an EMBL/GenBank/DDBJ whole genome shotgun (WGS) entry which is preliminary data.</text>
</comment>
<reference evidence="4" key="1">
    <citation type="submission" date="2023-01" db="EMBL/GenBank/DDBJ databases">
        <title>Metagenome sequencing of chrysophaentin producing Chrysophaeum taylorii.</title>
        <authorList>
            <person name="Davison J."/>
            <person name="Bewley C."/>
        </authorList>
    </citation>
    <scope>NUCLEOTIDE SEQUENCE</scope>
    <source>
        <strain evidence="4">NIES-1699</strain>
    </source>
</reference>
<feature type="region of interest" description="Disordered" evidence="1">
    <location>
        <begin position="313"/>
        <end position="343"/>
    </location>
</feature>
<dbReference type="SMART" id="SM00582">
    <property type="entry name" value="RPR"/>
    <property type="match status" value="1"/>
</dbReference>
<feature type="domain" description="CID" evidence="3">
    <location>
        <begin position="3"/>
        <end position="145"/>
    </location>
</feature>
<dbReference type="GO" id="GO:0003676">
    <property type="term" value="F:nucleic acid binding"/>
    <property type="evidence" value="ECO:0007669"/>
    <property type="project" value="InterPro"/>
</dbReference>
<dbReference type="EMBL" id="JAQMWT010000685">
    <property type="protein sequence ID" value="KAJ8598152.1"/>
    <property type="molecule type" value="Genomic_DNA"/>
</dbReference>
<proteinExistence type="predicted"/>
<dbReference type="PROSITE" id="PS51391">
    <property type="entry name" value="CID"/>
    <property type="match status" value="1"/>
</dbReference>
<feature type="domain" description="G-patch" evidence="2">
    <location>
        <begin position="340"/>
        <end position="386"/>
    </location>
</feature>
<dbReference type="PANTHER" id="PTHR12323">
    <property type="entry name" value="SR-RELATED CTD ASSOCIATED FACTOR 6"/>
    <property type="match status" value="1"/>
</dbReference>
<feature type="region of interest" description="Disordered" evidence="1">
    <location>
        <begin position="355"/>
        <end position="413"/>
    </location>
</feature>
<dbReference type="Pfam" id="PF01585">
    <property type="entry name" value="G-patch"/>
    <property type="match status" value="1"/>
</dbReference>
<dbReference type="Proteomes" id="UP001230188">
    <property type="component" value="Unassembled WGS sequence"/>
</dbReference>
<dbReference type="AlphaFoldDB" id="A0AAD7XEF2"/>
<dbReference type="InterPro" id="IPR000467">
    <property type="entry name" value="G_patch_dom"/>
</dbReference>
<evidence type="ECO:0000313" key="4">
    <source>
        <dbReference type="EMBL" id="KAJ8598152.1"/>
    </source>
</evidence>
<feature type="compositionally biased region" description="Low complexity" evidence="1">
    <location>
        <begin position="313"/>
        <end position="322"/>
    </location>
</feature>
<dbReference type="GO" id="GO:0048471">
    <property type="term" value="C:perinuclear region of cytoplasm"/>
    <property type="evidence" value="ECO:0007669"/>
    <property type="project" value="TreeGrafter"/>
</dbReference>
<feature type="compositionally biased region" description="Low complexity" evidence="1">
    <location>
        <begin position="285"/>
        <end position="296"/>
    </location>
</feature>
<dbReference type="PROSITE" id="PS50174">
    <property type="entry name" value="G_PATCH"/>
    <property type="match status" value="1"/>
</dbReference>
<keyword evidence="5" id="KW-1185">Reference proteome</keyword>
<evidence type="ECO:0000259" key="2">
    <source>
        <dbReference type="PROSITE" id="PS50174"/>
    </source>
</evidence>
<gene>
    <name evidence="4" type="ORF">CTAYLR_007363</name>
</gene>
<dbReference type="PANTHER" id="PTHR12323:SF0">
    <property type="entry name" value="CALCIUM HOMEOSTASIS ENDOPLASMIC RETICULUM PROTEIN"/>
    <property type="match status" value="1"/>
</dbReference>
<dbReference type="Gene3D" id="1.25.40.90">
    <property type="match status" value="1"/>
</dbReference>
<name>A0AAD7XEF2_9STRA</name>
<dbReference type="GO" id="GO:0006874">
    <property type="term" value="P:intracellular calcium ion homeostasis"/>
    <property type="evidence" value="ECO:0007669"/>
    <property type="project" value="TreeGrafter"/>
</dbReference>
<dbReference type="InterPro" id="IPR006569">
    <property type="entry name" value="CID_dom"/>
</dbReference>
<evidence type="ECO:0000313" key="5">
    <source>
        <dbReference type="Proteomes" id="UP001230188"/>
    </source>
</evidence>
<feature type="region of interest" description="Disordered" evidence="1">
    <location>
        <begin position="271"/>
        <end position="297"/>
    </location>
</feature>
<dbReference type="Pfam" id="PF04818">
    <property type="entry name" value="CID"/>
    <property type="match status" value="1"/>
</dbReference>
<organism evidence="4 5">
    <name type="scientific">Chrysophaeum taylorii</name>
    <dbReference type="NCBI Taxonomy" id="2483200"/>
    <lineage>
        <taxon>Eukaryota</taxon>
        <taxon>Sar</taxon>
        <taxon>Stramenopiles</taxon>
        <taxon>Ochrophyta</taxon>
        <taxon>Pelagophyceae</taxon>
        <taxon>Pelagomonadales</taxon>
        <taxon>Pelagomonadaceae</taxon>
        <taxon>Chrysophaeum</taxon>
    </lineage>
</organism>
<dbReference type="InterPro" id="IPR008942">
    <property type="entry name" value="ENTH_VHS"/>
</dbReference>
<feature type="compositionally biased region" description="Basic and acidic residues" evidence="1">
    <location>
        <begin position="326"/>
        <end position="343"/>
    </location>
</feature>
<protein>
    <recommendedName>
        <fullName evidence="6">CID domain-containing protein</fullName>
    </recommendedName>
</protein>
<sequence length="413" mass="44743">MAASAEMLSEFESLLDKIAGTKESIRRAKDWMLSRPQHVGELAAALREHVERWAWRSEASAVERFSKILFAIYLLNDVFFNSGDDDPFRQGCLGQLGAVVSAARATAPDQAAKDKVSRVVDLWGAKKVFSAADIAALREETPPPLAPPVLQPILPAFGPPPVPPPRCPPPAVVPAPVAPPPQPPQRLDLATMPVGVMAGIVKVALASGHEPWKPLDVAALPALLPPAIEPGRLEARLNEFYRVLENDRAKRAEKRAAREKELESDRPFTFLPVDVRAPPERRRYPTTTAPRAFTPPVDLDAFDPVAAAAAAANSGGAAASSNPRRRPAEPPDDASKPIGDENLGKQMLRGMGWEEGRGLGVAGRGRAEPIADTGQTDKIGIGSRNHQQQQPEPDIFAQYRSQRGSTYRSRWNS</sequence>